<evidence type="ECO:0000256" key="2">
    <source>
        <dbReference type="SAM" id="Phobius"/>
    </source>
</evidence>
<sequence>MSRHDERERIRRRLTVLTERVGASRTIGAGSSARTDAELCRSSPRSSRSGKRSGRSKPPVRGGRWDDEELSEAVESDPEVSTEAARSDLEDDEDWADRVGEVRAPGWLDEPQRRSARRDRLVPERFRGTRLDPGWRGLVTLVAVGLAAVVVAAVVVLRERPVAQAVPLPSAVRISTGTVPAGLSGASMAASSGAGLSAVPVTASPTTELVISVVGLVHRGGLIRLPVGARVADALTAAGGAKDGADLSGLNLAQRLQDGDQVLVGPSGPNSGPQLGSTAISAGGRQSGGSAPNSTAAQRPSSKVDLNTATEAELDALPGIGPVTARAIVTWRTTNGRFTDVAQLGEVDGIGPARLARLRDLVTV</sequence>
<feature type="region of interest" description="Disordered" evidence="1">
    <location>
        <begin position="19"/>
        <end position="103"/>
    </location>
</feature>
<evidence type="ECO:0000313" key="4">
    <source>
        <dbReference type="EMBL" id="WUV43061.1"/>
    </source>
</evidence>
<reference evidence="4" key="1">
    <citation type="submission" date="2022-10" db="EMBL/GenBank/DDBJ databases">
        <title>The complete genomes of actinobacterial strains from the NBC collection.</title>
        <authorList>
            <person name="Joergensen T.S."/>
            <person name="Alvarez Arevalo M."/>
            <person name="Sterndorff E.B."/>
            <person name="Faurdal D."/>
            <person name="Vuksanovic O."/>
            <person name="Mourched A.-S."/>
            <person name="Charusanti P."/>
            <person name="Shaw S."/>
            <person name="Blin K."/>
            <person name="Weber T."/>
        </authorList>
    </citation>
    <scope>NUCLEOTIDE SEQUENCE</scope>
    <source>
        <strain evidence="4">NBC_01482</strain>
    </source>
</reference>
<feature type="transmembrane region" description="Helical" evidence="2">
    <location>
        <begin position="135"/>
        <end position="157"/>
    </location>
</feature>
<proteinExistence type="predicted"/>
<keyword evidence="2" id="KW-0812">Transmembrane</keyword>
<feature type="compositionally biased region" description="Polar residues" evidence="1">
    <location>
        <begin position="268"/>
        <end position="280"/>
    </location>
</feature>
<dbReference type="Pfam" id="PF12836">
    <property type="entry name" value="HHH_3"/>
    <property type="match status" value="1"/>
</dbReference>
<dbReference type="InterPro" id="IPR019554">
    <property type="entry name" value="Soluble_ligand-bd"/>
</dbReference>
<evidence type="ECO:0000313" key="5">
    <source>
        <dbReference type="Proteomes" id="UP001432062"/>
    </source>
</evidence>
<evidence type="ECO:0000259" key="3">
    <source>
        <dbReference type="SMART" id="SM00278"/>
    </source>
</evidence>
<dbReference type="Proteomes" id="UP001432062">
    <property type="component" value="Chromosome"/>
</dbReference>
<feature type="domain" description="Helix-hairpin-helix DNA-binding motif class 1" evidence="3">
    <location>
        <begin position="342"/>
        <end position="361"/>
    </location>
</feature>
<name>A0ABZ1YLC7_9NOCA</name>
<dbReference type="SUPFAM" id="SSF47781">
    <property type="entry name" value="RuvA domain 2-like"/>
    <property type="match status" value="1"/>
</dbReference>
<dbReference type="RefSeq" id="WP_329405634.1">
    <property type="nucleotide sequence ID" value="NZ_CP109441.1"/>
</dbReference>
<keyword evidence="5" id="KW-1185">Reference proteome</keyword>
<dbReference type="Gene3D" id="1.10.150.320">
    <property type="entry name" value="Photosystem II 12 kDa extrinsic protein"/>
    <property type="match status" value="1"/>
</dbReference>
<accession>A0ABZ1YLC7</accession>
<feature type="domain" description="Helix-hairpin-helix DNA-binding motif class 1" evidence="3">
    <location>
        <begin position="312"/>
        <end position="331"/>
    </location>
</feature>
<keyword evidence="2" id="KW-0472">Membrane</keyword>
<dbReference type="InterPro" id="IPR003583">
    <property type="entry name" value="Hlx-hairpin-Hlx_DNA-bd_motif"/>
</dbReference>
<evidence type="ECO:0000256" key="1">
    <source>
        <dbReference type="SAM" id="MobiDB-lite"/>
    </source>
</evidence>
<dbReference type="Pfam" id="PF10531">
    <property type="entry name" value="SLBB"/>
    <property type="match status" value="1"/>
</dbReference>
<dbReference type="PANTHER" id="PTHR21180">
    <property type="entry name" value="ENDONUCLEASE/EXONUCLEASE/PHOSPHATASE FAMILY DOMAIN-CONTAINING PROTEIN 1"/>
    <property type="match status" value="1"/>
</dbReference>
<keyword evidence="4" id="KW-0238">DNA-binding</keyword>
<dbReference type="InterPro" id="IPR010994">
    <property type="entry name" value="RuvA_2-like"/>
</dbReference>
<feature type="compositionally biased region" description="Polar residues" evidence="1">
    <location>
        <begin position="288"/>
        <end position="305"/>
    </location>
</feature>
<keyword evidence="2" id="KW-1133">Transmembrane helix</keyword>
<dbReference type="GO" id="GO:0003677">
    <property type="term" value="F:DNA binding"/>
    <property type="evidence" value="ECO:0007669"/>
    <property type="project" value="UniProtKB-KW"/>
</dbReference>
<dbReference type="SMART" id="SM00278">
    <property type="entry name" value="HhH1"/>
    <property type="match status" value="2"/>
</dbReference>
<dbReference type="EMBL" id="CP109441">
    <property type="protein sequence ID" value="WUV43061.1"/>
    <property type="molecule type" value="Genomic_DNA"/>
</dbReference>
<gene>
    <name evidence="4" type="ORF">OG563_27950</name>
</gene>
<feature type="region of interest" description="Disordered" evidence="1">
    <location>
        <begin position="261"/>
        <end position="305"/>
    </location>
</feature>
<dbReference type="InterPro" id="IPR051675">
    <property type="entry name" value="Endo/Exo/Phosphatase_dom_1"/>
</dbReference>
<organism evidence="4 5">
    <name type="scientific">Nocardia vinacea</name>
    <dbReference type="NCBI Taxonomy" id="96468"/>
    <lineage>
        <taxon>Bacteria</taxon>
        <taxon>Bacillati</taxon>
        <taxon>Actinomycetota</taxon>
        <taxon>Actinomycetes</taxon>
        <taxon>Mycobacteriales</taxon>
        <taxon>Nocardiaceae</taxon>
        <taxon>Nocardia</taxon>
    </lineage>
</organism>
<dbReference type="PANTHER" id="PTHR21180:SF32">
    <property type="entry name" value="ENDONUCLEASE_EXONUCLEASE_PHOSPHATASE FAMILY DOMAIN-CONTAINING PROTEIN 1"/>
    <property type="match status" value="1"/>
</dbReference>
<feature type="compositionally biased region" description="Acidic residues" evidence="1">
    <location>
        <begin position="66"/>
        <end position="80"/>
    </location>
</feature>
<protein>
    <submittedName>
        <fullName evidence="4">ComEA family DNA-binding protein</fullName>
    </submittedName>
</protein>